<dbReference type="InterPro" id="IPR001480">
    <property type="entry name" value="Bulb-type_lectin_dom"/>
</dbReference>
<dbReference type="Pfam" id="PF01453">
    <property type="entry name" value="B_lectin"/>
    <property type="match status" value="1"/>
</dbReference>
<feature type="domain" description="Apple" evidence="6">
    <location>
        <begin position="330"/>
        <end position="410"/>
    </location>
</feature>
<evidence type="ECO:0000313" key="8">
    <source>
        <dbReference type="Proteomes" id="UP001417504"/>
    </source>
</evidence>
<evidence type="ECO:0008006" key="9">
    <source>
        <dbReference type="Google" id="ProtNLM"/>
    </source>
</evidence>
<keyword evidence="8" id="KW-1185">Reference proteome</keyword>
<dbReference type="SUPFAM" id="SSF51110">
    <property type="entry name" value="alpha-D-mannose-specific plant lectins"/>
    <property type="match status" value="1"/>
</dbReference>
<dbReference type="PIRSF" id="PIRSF002686">
    <property type="entry name" value="SLG"/>
    <property type="match status" value="1"/>
</dbReference>
<evidence type="ECO:0000256" key="1">
    <source>
        <dbReference type="ARBA" id="ARBA00003061"/>
    </source>
</evidence>
<dbReference type="PANTHER" id="PTHR32444">
    <property type="entry name" value="BULB-TYPE LECTIN DOMAIN-CONTAINING PROTEIN"/>
    <property type="match status" value="1"/>
</dbReference>
<reference evidence="7 8" key="1">
    <citation type="submission" date="2024-01" db="EMBL/GenBank/DDBJ databases">
        <title>Genome assemblies of Stephania.</title>
        <authorList>
            <person name="Yang L."/>
        </authorList>
    </citation>
    <scope>NUCLEOTIDE SEQUENCE [LARGE SCALE GENOMIC DNA]</scope>
    <source>
        <strain evidence="7">QJT</strain>
        <tissue evidence="7">Leaf</tissue>
    </source>
</reference>
<dbReference type="InterPro" id="IPR003609">
    <property type="entry name" value="Pan_app"/>
</dbReference>
<feature type="chain" id="PRO_5042936743" description="Bulb-type lectin domain-containing protein" evidence="4">
    <location>
        <begin position="25"/>
        <end position="410"/>
    </location>
</feature>
<keyword evidence="3" id="KW-1015">Disulfide bond</keyword>
<dbReference type="PROSITE" id="PS50927">
    <property type="entry name" value="BULB_LECTIN"/>
    <property type="match status" value="1"/>
</dbReference>
<feature type="signal peptide" evidence="4">
    <location>
        <begin position="1"/>
        <end position="24"/>
    </location>
</feature>
<dbReference type="AlphaFoldDB" id="A0AAP0KJ52"/>
<evidence type="ECO:0000313" key="7">
    <source>
        <dbReference type="EMBL" id="KAK9153020.1"/>
    </source>
</evidence>
<accession>A0AAP0KJ52</accession>
<organism evidence="7 8">
    <name type="scientific">Stephania japonica</name>
    <dbReference type="NCBI Taxonomy" id="461633"/>
    <lineage>
        <taxon>Eukaryota</taxon>
        <taxon>Viridiplantae</taxon>
        <taxon>Streptophyta</taxon>
        <taxon>Embryophyta</taxon>
        <taxon>Tracheophyta</taxon>
        <taxon>Spermatophyta</taxon>
        <taxon>Magnoliopsida</taxon>
        <taxon>Ranunculales</taxon>
        <taxon>Menispermaceae</taxon>
        <taxon>Menispermoideae</taxon>
        <taxon>Cissampelideae</taxon>
        <taxon>Stephania</taxon>
    </lineage>
</organism>
<dbReference type="CDD" id="cd01098">
    <property type="entry name" value="PAN_AP_plant"/>
    <property type="match status" value="1"/>
</dbReference>
<evidence type="ECO:0000256" key="4">
    <source>
        <dbReference type="SAM" id="SignalP"/>
    </source>
</evidence>
<dbReference type="InterPro" id="IPR035446">
    <property type="entry name" value="SLSG/EP1"/>
</dbReference>
<evidence type="ECO:0000256" key="3">
    <source>
        <dbReference type="ARBA" id="ARBA00023157"/>
    </source>
</evidence>
<dbReference type="Gene3D" id="2.90.10.10">
    <property type="entry name" value="Bulb-type lectin domain"/>
    <property type="match status" value="1"/>
</dbReference>
<dbReference type="Proteomes" id="UP001417504">
    <property type="component" value="Unassembled WGS sequence"/>
</dbReference>
<dbReference type="CDD" id="cd00028">
    <property type="entry name" value="B_lectin"/>
    <property type="match status" value="1"/>
</dbReference>
<keyword evidence="2 4" id="KW-0732">Signal</keyword>
<dbReference type="InterPro" id="IPR036426">
    <property type="entry name" value="Bulb-type_lectin_dom_sf"/>
</dbReference>
<proteinExistence type="predicted"/>
<evidence type="ECO:0000259" key="6">
    <source>
        <dbReference type="PROSITE" id="PS50948"/>
    </source>
</evidence>
<dbReference type="InterPro" id="IPR000858">
    <property type="entry name" value="S_locus_glycoprot_dom"/>
</dbReference>
<sequence>MAFSLPLSFILSISTLLINSLVFADVPPSKRFKDINQGVGDGAAVEYGASYRALPISTPPFTLCFYTAIPNAYTLGLKMGGPKYEFQAQWVWDANRNRPVRENATLQFSRDGNLVLADVDGRVAWETNTAKKGVVGLNLLPNGNLVLYNAKNEFIVSRVSDDDGSEGPYSLVLIDIPTITDQLNLYYKPNNSKGPVLYYSSIEQFGVESTVTFNSVPETSEAYSYEIKYETLYPSTWVLARPNYNSTFSMIRLASNGNLEVHTYYDKIDHNAWEVTFRLFDRNADFFNECSLPSKCGSFGVCEDNQCVACPTPQGLLGWSKSCEAPKIKCNGGGTNYKYYKVVGVEHFTNWNTEGDGPVNVAECKDKCNKDCECLGYFYREDSSMCVLAHVLGTLIKVSDPGHAAYIKMS</sequence>
<evidence type="ECO:0000256" key="2">
    <source>
        <dbReference type="ARBA" id="ARBA00022729"/>
    </source>
</evidence>
<evidence type="ECO:0000259" key="5">
    <source>
        <dbReference type="PROSITE" id="PS50927"/>
    </source>
</evidence>
<name>A0AAP0KJ52_9MAGN</name>
<dbReference type="PANTHER" id="PTHR32444:SF230">
    <property type="entry name" value="EPIDERMIS-SPECIFIC SECRETED GLYCOPROTEIN EP1-LIKE"/>
    <property type="match status" value="1"/>
</dbReference>
<protein>
    <recommendedName>
        <fullName evidence="9">Bulb-type lectin domain-containing protein</fullName>
    </recommendedName>
</protein>
<dbReference type="PROSITE" id="PS50948">
    <property type="entry name" value="PAN"/>
    <property type="match status" value="1"/>
</dbReference>
<dbReference type="GO" id="GO:0048544">
    <property type="term" value="P:recognition of pollen"/>
    <property type="evidence" value="ECO:0007669"/>
    <property type="project" value="InterPro"/>
</dbReference>
<comment type="function">
    <text evidence="1">Involved in sporophytic self-incompatibility system (the inability of flowering plants to achieve self-fertilization).</text>
</comment>
<comment type="caution">
    <text evidence="7">The sequence shown here is derived from an EMBL/GenBank/DDBJ whole genome shotgun (WGS) entry which is preliminary data.</text>
</comment>
<feature type="domain" description="Bulb-type lectin" evidence="5">
    <location>
        <begin position="36"/>
        <end position="160"/>
    </location>
</feature>
<dbReference type="Pfam" id="PF00954">
    <property type="entry name" value="S_locus_glycop"/>
    <property type="match status" value="1"/>
</dbReference>
<gene>
    <name evidence="7" type="ORF">Sjap_000500</name>
</gene>
<dbReference type="SMART" id="SM00108">
    <property type="entry name" value="B_lectin"/>
    <property type="match status" value="1"/>
</dbReference>
<dbReference type="EMBL" id="JBBNAE010000001">
    <property type="protein sequence ID" value="KAK9153020.1"/>
    <property type="molecule type" value="Genomic_DNA"/>
</dbReference>